<protein>
    <recommendedName>
        <fullName evidence="7">Mucoidy inhibitor A</fullName>
    </recommendedName>
</protein>
<feature type="region of interest" description="Disordered" evidence="1">
    <location>
        <begin position="78"/>
        <end position="106"/>
    </location>
</feature>
<keyword evidence="6" id="KW-1185">Reference proteome</keyword>
<dbReference type="Proteomes" id="UP000630445">
    <property type="component" value="Unassembled WGS sequence"/>
</dbReference>
<dbReference type="InterPro" id="IPR037291">
    <property type="entry name" value="DUF4139"/>
</dbReference>
<dbReference type="PANTHER" id="PTHR31005">
    <property type="entry name" value="DUF4139 DOMAIN-CONTAINING PROTEIN"/>
    <property type="match status" value="1"/>
</dbReference>
<evidence type="ECO:0000313" key="4">
    <source>
        <dbReference type="EMBL" id="KAF7130988.1"/>
    </source>
</evidence>
<proteinExistence type="predicted"/>
<dbReference type="InterPro" id="IPR025554">
    <property type="entry name" value="DUF4140"/>
</dbReference>
<evidence type="ECO:0000256" key="1">
    <source>
        <dbReference type="SAM" id="MobiDB-lite"/>
    </source>
</evidence>
<name>A0A8H6PEN6_9EURO</name>
<feature type="region of interest" description="Disordered" evidence="1">
    <location>
        <begin position="424"/>
        <end position="470"/>
    </location>
</feature>
<organism evidence="4 6">
    <name type="scientific">Aspergillus hiratsukae</name>
    <dbReference type="NCBI Taxonomy" id="1194566"/>
    <lineage>
        <taxon>Eukaryota</taxon>
        <taxon>Fungi</taxon>
        <taxon>Dikarya</taxon>
        <taxon>Ascomycota</taxon>
        <taxon>Pezizomycotina</taxon>
        <taxon>Eurotiomycetes</taxon>
        <taxon>Eurotiomycetidae</taxon>
        <taxon>Eurotiales</taxon>
        <taxon>Aspergillaceae</taxon>
        <taxon>Aspergillus</taxon>
        <taxon>Aspergillus subgen. Fumigati</taxon>
    </lineage>
</organism>
<reference evidence="4" key="1">
    <citation type="submission" date="2020-06" db="EMBL/GenBank/DDBJ databases">
        <title>Draft genome sequences of strains closely related to Aspergillus parafelis and Aspergillus hiratsukae.</title>
        <authorList>
            <person name="Dos Santos R.A.C."/>
            <person name="Rivero-Menendez O."/>
            <person name="Steenwyk J.L."/>
            <person name="Mead M.E."/>
            <person name="Goldman G.H."/>
            <person name="Alastruey-Izquierdo A."/>
            <person name="Rokas A."/>
        </authorList>
    </citation>
    <scope>NUCLEOTIDE SEQUENCE</scope>
    <source>
        <strain evidence="4">CNM-CM5793</strain>
        <strain evidence="5">CNM-CM6106</strain>
    </source>
</reference>
<feature type="domain" description="DUF4140" evidence="3">
    <location>
        <begin position="20"/>
        <end position="133"/>
    </location>
</feature>
<evidence type="ECO:0000259" key="3">
    <source>
        <dbReference type="Pfam" id="PF13600"/>
    </source>
</evidence>
<dbReference type="OrthoDB" id="10068793at2759"/>
<dbReference type="Proteomes" id="UP000662466">
    <property type="component" value="Unassembled WGS sequence"/>
</dbReference>
<dbReference type="InterPro" id="IPR011935">
    <property type="entry name" value="CHP02231"/>
</dbReference>
<feature type="compositionally biased region" description="Acidic residues" evidence="1">
    <location>
        <begin position="459"/>
        <end position="469"/>
    </location>
</feature>
<dbReference type="EMBL" id="JACBAF010002047">
    <property type="protein sequence ID" value="KAF7169236.1"/>
    <property type="molecule type" value="Genomic_DNA"/>
</dbReference>
<dbReference type="AlphaFoldDB" id="A0A8H6PEN6"/>
<dbReference type="NCBIfam" id="TIGR02231">
    <property type="entry name" value="mucoidy inhibitor MuiA family protein"/>
    <property type="match status" value="1"/>
</dbReference>
<feature type="compositionally biased region" description="Basic and acidic residues" evidence="1">
    <location>
        <begin position="205"/>
        <end position="231"/>
    </location>
</feature>
<feature type="compositionally biased region" description="Polar residues" evidence="1">
    <location>
        <begin position="435"/>
        <end position="446"/>
    </location>
</feature>
<dbReference type="Pfam" id="PF13600">
    <property type="entry name" value="DUF4140"/>
    <property type="match status" value="1"/>
</dbReference>
<dbReference type="PANTHER" id="PTHR31005:SF8">
    <property type="entry name" value="DUF4139 DOMAIN-CONTAINING PROTEIN"/>
    <property type="match status" value="1"/>
</dbReference>
<gene>
    <name evidence="4" type="ORF">CNMCM5793_003923</name>
    <name evidence="5" type="ORF">CNMCM6106_004185</name>
</gene>
<dbReference type="EMBL" id="JACBAD010001884">
    <property type="protein sequence ID" value="KAF7130988.1"/>
    <property type="molecule type" value="Genomic_DNA"/>
</dbReference>
<feature type="region of interest" description="Disordered" evidence="1">
    <location>
        <begin position="205"/>
        <end position="236"/>
    </location>
</feature>
<evidence type="ECO:0008006" key="7">
    <source>
        <dbReference type="Google" id="ProtNLM"/>
    </source>
</evidence>
<comment type="caution">
    <text evidence="4">The sequence shown here is derived from an EMBL/GenBank/DDBJ whole genome shotgun (WGS) entry which is preliminary data.</text>
</comment>
<sequence>MSLSVSTAEIVVSDLPTTSVTLTPLRATVVREIQTTIQPGQNEITIVGLDPQVDPDSIRVDGSGSAIITDIQTDKVPRRENFEDVYPEESDTELSDATDSDEDFGIDDSDLQAVRKEIADVEGALAKARGNQSMSLAVSNFMEGYGKKLSMENADAAKLNDFLQLYVQQHSVECERHHKSTVEIQEAGKSLERLNRMRARLETTYNKAKEAALKDADKERRKRQREREEKKKKQLQLRNERKRFWTHTVSQVVVHVDSHSMMTPGSSRRSSIVEKAGSSTDVVDVTLRLTYVIPGPRWVSRYDLRISTPSSSARLTYRAEFHNSCSETWRDAQVTLSTSQASFSGLEERIPELQGWHIKLDPSNTGQPLWNNILGSLDEPVLSLPGPAKSFRQQLKVQSPQQGIERVIQRGERLDMLPGGFGMAMRAQGPPAGPSRSSYLNSARSNTESEEYVAHKPEDGEEDGDDDADSQTITAASLEHQDSVKQDYGLTTTYDLPGRRTLVPSSVPRRHVLAELDLKSMTLTHIIVPKVRAAAFLRARIQNTSSVTILRGRAGMTVDGTFLGTTTLPDCAPNDSFNISLGVDPSILVTYAKPSVRRIGGGFFSKEHTAVFRRTCWVKNTKSIAADLVVSDQVPLSEDDKLRVQILEPKGLEREGDQVKMAMQTNATGTGTVSLAKNGEVKWTLKLQPGKDIRLALEYEAKVPQGSQVAVV</sequence>
<feature type="domain" description="DUF4139" evidence="2">
    <location>
        <begin position="287"/>
        <end position="705"/>
    </location>
</feature>
<evidence type="ECO:0000313" key="6">
    <source>
        <dbReference type="Proteomes" id="UP000630445"/>
    </source>
</evidence>
<evidence type="ECO:0000259" key="2">
    <source>
        <dbReference type="Pfam" id="PF13598"/>
    </source>
</evidence>
<accession>A0A8H6PEN6</accession>
<dbReference type="Pfam" id="PF13598">
    <property type="entry name" value="DUF4139"/>
    <property type="match status" value="1"/>
</dbReference>
<evidence type="ECO:0000313" key="5">
    <source>
        <dbReference type="EMBL" id="KAF7169236.1"/>
    </source>
</evidence>
<feature type="compositionally biased region" description="Acidic residues" evidence="1">
    <location>
        <begin position="83"/>
        <end position="106"/>
    </location>
</feature>